<reference evidence="2 3" key="1">
    <citation type="journal article" date="2021" name="bioRxiv">
        <title>Unique metabolic strategies in Hadean analogues reveal hints for primordial physiology.</title>
        <authorList>
            <person name="Nobu M.K."/>
            <person name="Nakai R."/>
            <person name="Tamazawa S."/>
            <person name="Mori H."/>
            <person name="Toyoda A."/>
            <person name="Ijiri A."/>
            <person name="Suzuki S."/>
            <person name="Kurokawa K."/>
            <person name="Kamagata Y."/>
            <person name="Tamaki H."/>
        </authorList>
    </citation>
    <scope>NUCLEOTIDE SEQUENCE [LARGE SCALE GENOMIC DNA]</scope>
    <source>
        <strain evidence="2">BS525</strain>
    </source>
</reference>
<dbReference type="Pfam" id="PF05168">
    <property type="entry name" value="HEPN"/>
    <property type="match status" value="1"/>
</dbReference>
<protein>
    <recommendedName>
        <fullName evidence="1">HEPN domain-containing protein</fullName>
    </recommendedName>
</protein>
<dbReference type="Gene3D" id="1.20.120.330">
    <property type="entry name" value="Nucleotidyltransferases domain 2"/>
    <property type="match status" value="1"/>
</dbReference>
<evidence type="ECO:0000259" key="1">
    <source>
        <dbReference type="PROSITE" id="PS50910"/>
    </source>
</evidence>
<sequence length="140" mass="16336">MRKKNPWFDYALDDFKAIEVLLNEKVYRLACFHAQQFVEKVFKGLLFQQGIDPPRTHDLGFLYQKLEQLNLLLKIDMPDLEFLSDVYLEFRYPPDIGLLPHGEPMEEDALKALEIAQRIFAQVDCEPAKGSRGNLMFLLC</sequence>
<comment type="caution">
    <text evidence="2">The sequence shown here is derived from an EMBL/GenBank/DDBJ whole genome shotgun (WGS) entry which is preliminary data.</text>
</comment>
<feature type="domain" description="HEPN" evidence="1">
    <location>
        <begin position="8"/>
        <end position="119"/>
    </location>
</feature>
<proteinExistence type="predicted"/>
<dbReference type="AlphaFoldDB" id="A0A9E2BK21"/>
<evidence type="ECO:0000313" key="3">
    <source>
        <dbReference type="Proteomes" id="UP000811545"/>
    </source>
</evidence>
<accession>A0A9E2BK21</accession>
<dbReference type="SUPFAM" id="SSF81593">
    <property type="entry name" value="Nucleotidyltransferase substrate binding subunit/domain"/>
    <property type="match status" value="1"/>
</dbReference>
<dbReference type="PROSITE" id="PS50910">
    <property type="entry name" value="HEPN"/>
    <property type="match status" value="1"/>
</dbReference>
<dbReference type="InterPro" id="IPR007842">
    <property type="entry name" value="HEPN_dom"/>
</dbReference>
<gene>
    <name evidence="2" type="ORF">DDT42_01823</name>
</gene>
<name>A0A9E2BK21_PSYF1</name>
<evidence type="ECO:0000313" key="2">
    <source>
        <dbReference type="EMBL" id="MBT9145945.1"/>
    </source>
</evidence>
<organism evidence="2 3">
    <name type="scientific">Psychracetigena formicireducens</name>
    <dbReference type="NCBI Taxonomy" id="2986056"/>
    <lineage>
        <taxon>Bacteria</taxon>
        <taxon>Bacillati</taxon>
        <taxon>Candidatus Lithacetigenota</taxon>
        <taxon>Candidatus Psychracetigena</taxon>
    </lineage>
</organism>
<dbReference type="Proteomes" id="UP000811545">
    <property type="component" value="Unassembled WGS sequence"/>
</dbReference>
<dbReference type="SMART" id="SM00748">
    <property type="entry name" value="HEPN"/>
    <property type="match status" value="1"/>
</dbReference>
<dbReference type="EMBL" id="QLTW01000236">
    <property type="protein sequence ID" value="MBT9145945.1"/>
    <property type="molecule type" value="Genomic_DNA"/>
</dbReference>